<dbReference type="Proteomes" id="UP000244943">
    <property type="component" value="Chromosome I"/>
</dbReference>
<dbReference type="InterPro" id="IPR036770">
    <property type="entry name" value="Ankyrin_rpt-contain_sf"/>
</dbReference>
<dbReference type="EMBL" id="LS398552">
    <property type="protein sequence ID" value="SPR02498.1"/>
    <property type="molecule type" value="Genomic_DNA"/>
</dbReference>
<feature type="repeat" description="ANK" evidence="3">
    <location>
        <begin position="57"/>
        <end position="89"/>
    </location>
</feature>
<reference evidence="6" key="1">
    <citation type="submission" date="2018-03" db="EMBL/GenBank/DDBJ databases">
        <authorList>
            <person name="Batty M. E."/>
            <person name="Batty M E."/>
        </authorList>
    </citation>
    <scope>NUCLEOTIDE SEQUENCE [LARGE SCALE GENOMIC DNA]</scope>
</reference>
<dbReference type="Gene3D" id="1.25.40.20">
    <property type="entry name" value="Ankyrin repeat-containing domain"/>
    <property type="match status" value="1"/>
</dbReference>
<evidence type="ECO:0000259" key="4">
    <source>
        <dbReference type="Pfam" id="PF09372"/>
    </source>
</evidence>
<dbReference type="PROSITE" id="PS50297">
    <property type="entry name" value="ANK_REP_REGION"/>
    <property type="match status" value="1"/>
</dbReference>
<evidence type="ECO:0000256" key="3">
    <source>
        <dbReference type="PROSITE-ProRule" id="PRU00023"/>
    </source>
</evidence>
<keyword evidence="1" id="KW-0677">Repeat</keyword>
<dbReference type="PROSITE" id="PS50088">
    <property type="entry name" value="ANK_REPEAT"/>
    <property type="match status" value="1"/>
</dbReference>
<organism evidence="5 6">
    <name type="scientific">Orientia tsutsugamushi</name>
    <name type="common">Rickettsia tsutsugamushi</name>
    <dbReference type="NCBI Taxonomy" id="784"/>
    <lineage>
        <taxon>Bacteria</taxon>
        <taxon>Pseudomonadati</taxon>
        <taxon>Pseudomonadota</taxon>
        <taxon>Alphaproteobacteria</taxon>
        <taxon>Rickettsiales</taxon>
        <taxon>Rickettsiaceae</taxon>
        <taxon>Rickettsieae</taxon>
        <taxon>Orientia</taxon>
    </lineage>
</organism>
<dbReference type="SUPFAM" id="SSF48403">
    <property type="entry name" value="Ankyrin repeat"/>
    <property type="match status" value="1"/>
</dbReference>
<keyword evidence="2 3" id="KW-0040">ANK repeat</keyword>
<dbReference type="AlphaFoldDB" id="A0A2U3QNG2"/>
<evidence type="ECO:0000313" key="6">
    <source>
        <dbReference type="Proteomes" id="UP000244943"/>
    </source>
</evidence>
<name>A0A2U3QNG2_ORITS</name>
<dbReference type="InterPro" id="IPR018272">
    <property type="entry name" value="PRANC_domain"/>
</dbReference>
<protein>
    <submittedName>
        <fullName evidence="5">Ankyrin repeat-containing protein</fullName>
    </submittedName>
</protein>
<dbReference type="PANTHER" id="PTHR24197">
    <property type="entry name" value="ANKYRIN REPEAT DOMAIN-CONTAINING PROTEIN 61"/>
    <property type="match status" value="1"/>
</dbReference>
<proteinExistence type="predicted"/>
<dbReference type="PANTHER" id="PTHR24197:SF44">
    <property type="entry name" value="ANKYRIN REPEAT DOMAIN-CONTAINING PROTEIN 54"/>
    <property type="match status" value="1"/>
</dbReference>
<evidence type="ECO:0000256" key="1">
    <source>
        <dbReference type="ARBA" id="ARBA00022737"/>
    </source>
</evidence>
<dbReference type="Pfam" id="PF12796">
    <property type="entry name" value="Ank_2"/>
    <property type="match status" value="1"/>
</dbReference>
<gene>
    <name evidence="5" type="ORF">UT76HP_00051</name>
</gene>
<dbReference type="InterPro" id="IPR002110">
    <property type="entry name" value="Ankyrin_rpt"/>
</dbReference>
<dbReference type="Pfam" id="PF09372">
    <property type="entry name" value="PRANC"/>
    <property type="match status" value="1"/>
</dbReference>
<accession>A0A2U3QNG2</accession>
<sequence length="298" mass="33098">MIAEQVEIVKLLLSHGADVHYKNYHRLAALHYASVRDTKITDTLLAYGADINLSGGLNTTALHIAAEQGHEQNVDYLLACGADINSLDYFGDTPLTASVSAHHQNEAIIKSLVAYTVKLESYNIRISSEGFIKNKACIDESPALTEIKQKCLQEIQEMKSFKIVSNLSFFEVFIQKRNINILARCANNPYIAEHQCKFPIYYSFIEKSIEEGKARAKLLQGAAESIDEIFESNQDDSQEIQKSWLHLSPEVRVMILENLSNNDLTKLQHTDVAEAGEAGAEVEAEAEVGGAYAIYDGE</sequence>
<dbReference type="Pfam" id="PF00023">
    <property type="entry name" value="Ank"/>
    <property type="match status" value="1"/>
</dbReference>
<feature type="domain" description="PRANC" evidence="4">
    <location>
        <begin position="165"/>
        <end position="267"/>
    </location>
</feature>
<evidence type="ECO:0000313" key="5">
    <source>
        <dbReference type="EMBL" id="SPR02498.1"/>
    </source>
</evidence>
<evidence type="ECO:0000256" key="2">
    <source>
        <dbReference type="ARBA" id="ARBA00023043"/>
    </source>
</evidence>
<dbReference type="SMART" id="SM00248">
    <property type="entry name" value="ANK"/>
    <property type="match status" value="3"/>
</dbReference>